<dbReference type="Pfam" id="PF07727">
    <property type="entry name" value="RVT_2"/>
    <property type="match status" value="1"/>
</dbReference>
<accession>A5C0X9</accession>
<evidence type="ECO:0008006" key="7">
    <source>
        <dbReference type="Google" id="ProtNLM"/>
    </source>
</evidence>
<name>A5C0X9_VITVI</name>
<feature type="region of interest" description="Disordered" evidence="2">
    <location>
        <begin position="170"/>
        <end position="196"/>
    </location>
</feature>
<dbReference type="SUPFAM" id="SSF56672">
    <property type="entry name" value="DNA/RNA polymerases"/>
    <property type="match status" value="1"/>
</dbReference>
<evidence type="ECO:0000256" key="2">
    <source>
        <dbReference type="SAM" id="MobiDB-lite"/>
    </source>
</evidence>
<keyword evidence="1" id="KW-0064">Aspartyl protease</keyword>
<feature type="domain" description="DUF4219" evidence="4">
    <location>
        <begin position="16"/>
        <end position="39"/>
    </location>
</feature>
<dbReference type="InterPro" id="IPR043502">
    <property type="entry name" value="DNA/RNA_pol_sf"/>
</dbReference>
<feature type="domain" description="Retrovirus-related Pol polyprotein from transposon TNT 1-94-like beta-barrel" evidence="5">
    <location>
        <begin position="272"/>
        <end position="344"/>
    </location>
</feature>
<dbReference type="GO" id="GO:0004190">
    <property type="term" value="F:aspartic-type endopeptidase activity"/>
    <property type="evidence" value="ECO:0007669"/>
    <property type="project" value="UniProtKB-KW"/>
</dbReference>
<dbReference type="InterPro" id="IPR013103">
    <property type="entry name" value="RVT_2"/>
</dbReference>
<evidence type="ECO:0000259" key="4">
    <source>
        <dbReference type="Pfam" id="PF13961"/>
    </source>
</evidence>
<dbReference type="Pfam" id="PF22936">
    <property type="entry name" value="Pol_BBD"/>
    <property type="match status" value="1"/>
</dbReference>
<feature type="compositionally biased region" description="Basic and acidic residues" evidence="2">
    <location>
        <begin position="183"/>
        <end position="192"/>
    </location>
</feature>
<dbReference type="AlphaFoldDB" id="A5C0X9"/>
<dbReference type="Pfam" id="PF14223">
    <property type="entry name" value="Retrotran_gag_2"/>
    <property type="match status" value="1"/>
</dbReference>
<keyword evidence="1" id="KW-0645">Protease</keyword>
<dbReference type="InterPro" id="IPR025314">
    <property type="entry name" value="DUF4219"/>
</dbReference>
<dbReference type="PANTHER" id="PTHR11439:SF503">
    <property type="entry name" value="CYSTEINE-RICH RLK (RECEPTOR-LIKE PROTEIN KINASE) 8"/>
    <property type="match status" value="1"/>
</dbReference>
<evidence type="ECO:0000259" key="3">
    <source>
        <dbReference type="Pfam" id="PF07727"/>
    </source>
</evidence>
<dbReference type="Pfam" id="PF13961">
    <property type="entry name" value="DUF4219"/>
    <property type="match status" value="1"/>
</dbReference>
<organism evidence="6">
    <name type="scientific">Vitis vinifera</name>
    <name type="common">Grape</name>
    <dbReference type="NCBI Taxonomy" id="29760"/>
    <lineage>
        <taxon>Eukaryota</taxon>
        <taxon>Viridiplantae</taxon>
        <taxon>Streptophyta</taxon>
        <taxon>Embryophyta</taxon>
        <taxon>Tracheophyta</taxon>
        <taxon>Spermatophyta</taxon>
        <taxon>Magnoliopsida</taxon>
        <taxon>eudicotyledons</taxon>
        <taxon>Gunneridae</taxon>
        <taxon>Pentapetalae</taxon>
        <taxon>rosids</taxon>
        <taxon>Vitales</taxon>
        <taxon>Vitaceae</taxon>
        <taxon>Viteae</taxon>
        <taxon>Vitis</taxon>
    </lineage>
</organism>
<feature type="domain" description="Reverse transcriptase Ty1/copia-type" evidence="3">
    <location>
        <begin position="429"/>
        <end position="613"/>
    </location>
</feature>
<evidence type="ECO:0000256" key="1">
    <source>
        <dbReference type="ARBA" id="ARBA00022750"/>
    </source>
</evidence>
<evidence type="ECO:0000259" key="5">
    <source>
        <dbReference type="Pfam" id="PF22936"/>
    </source>
</evidence>
<reference evidence="6" key="1">
    <citation type="journal article" date="2007" name="PLoS ONE">
        <title>The first genome sequence of an elite grapevine cultivar (Pinot noir Vitis vinifera L.): coping with a highly heterozygous genome.</title>
        <authorList>
            <person name="Velasco R."/>
            <person name="Zharkikh A."/>
            <person name="Troggio M."/>
            <person name="Cartwright D.A."/>
            <person name="Cestaro A."/>
            <person name="Pruss D."/>
            <person name="Pindo M."/>
            <person name="FitzGerald L.M."/>
            <person name="Vezzulli S."/>
            <person name="Reid J."/>
            <person name="Malacarne G."/>
            <person name="Iliev D."/>
            <person name="Coppola G."/>
            <person name="Wardell B."/>
            <person name="Micheletti D."/>
            <person name="Macalma T."/>
            <person name="Facci M."/>
            <person name="Mitchell J.T."/>
            <person name="Perazzolli M."/>
            <person name="Eldredge G."/>
            <person name="Gatto P."/>
            <person name="Oyzerski R."/>
            <person name="Moretto M."/>
            <person name="Gutin N."/>
            <person name="Stefanini M."/>
            <person name="Chen Y."/>
            <person name="Segala C."/>
            <person name="Davenport C."/>
            <person name="Dematte L."/>
            <person name="Mraz A."/>
            <person name="Battilana J."/>
            <person name="Stormo K."/>
            <person name="Costa F."/>
            <person name="Tao Q."/>
            <person name="Si-Ammour A."/>
            <person name="Harkins T."/>
            <person name="Lackey A."/>
            <person name="Perbost C."/>
            <person name="Taillon B."/>
            <person name="Stella A."/>
            <person name="Solovyev V."/>
            <person name="Fawcett J.A."/>
            <person name="Sterck L."/>
            <person name="Vandepoele K."/>
            <person name="Grando S.M."/>
            <person name="Toppo S."/>
            <person name="Moser C."/>
            <person name="Lanchbury J."/>
            <person name="Bogden R."/>
            <person name="Skolnick M."/>
            <person name="Sgaramella V."/>
            <person name="Bhatnagar S.K."/>
            <person name="Fontana P."/>
            <person name="Gutin A."/>
            <person name="Van de Peer Y."/>
            <person name="Salamini F."/>
            <person name="Viola R."/>
        </authorList>
    </citation>
    <scope>NUCLEOTIDE SEQUENCE</scope>
</reference>
<proteinExistence type="predicted"/>
<keyword evidence="1" id="KW-0378">Hydrolase</keyword>
<sequence>MATNNIFLLAPQIFAGENYQIWSVKMQTYLKAFDLWEVVAEDKPIVPLPTAKEARDKLKLEYQGSDRIKQMQVLNLKRDFESLTMQEDETITKYSDRIALIVNKIRSLSEEFPYARIVEKVLVTLPERDLSQISLAELMNALQAQEQRRALRQENITKSVFQMQTLQSNKDKNQFNKKKSKSREKSNKEGPQHKKYPTCSHCKKTTHLKKYCWWRPDAMRGNCKQLGHVTKVYKYKNKGTQSQQVQVADTDSQEEKLFIASCFSSEDSYNAWFIDSGCTHHICHNATIFKDLDKTYNSTVKVGNGGYVDVKERGTVAVKTNSDIKLISNVLFVPDISQNLLSQNKKYVQSDVGFDNHEDLQTSESVDDFSVRNTRSLEDIYQRCSLAIIEPTSYVEAKDSEAWRRAMQEEMKMINKNETWQLVERPKNHKCGVDYLETFALVARYDTIKLFFVLVAQNSWHIHQLDVKSAFLNGFVDEEIYVEQPDGVVAPGKEDYVCLLRKALYGLKQAPKAWYETMDKHLTKLGFVRSQSETNLFVKTNDVQLLIVSLYVGDMLVTGNQLELIQSCKDEVNKVFEMTDLRVMKYFLGMEKCAMDMLKKFKMQDCNPVSTPMTTNEKLSKDDSSKKIDEGLYRSLIGSLLYLTASRPDILFTVSVLSRFMHSPSEKHFSAAKKVLRYIKGIVALGVQFSKSAKGDLKLLGYSDNDWGGFVDDSRSTSGYLFSIGSSFFTWSLKKQETIAQSTTEVEYIVIASVVNQALWLRKILKDLGQEQVEATNIMCDNISAVSISKNLVFHGRTKHIKIKYHFIREFQQSNEVLLVHCSSENQLADIFTKPLPMERFEALKQKIGVCHPDAKEECLVVGIPNSKP</sequence>
<evidence type="ECO:0000313" key="6">
    <source>
        <dbReference type="EMBL" id="CAN75182.1"/>
    </source>
</evidence>
<protein>
    <recommendedName>
        <fullName evidence="7">Retrovirus-related Pol polyprotein from transposon RE1</fullName>
    </recommendedName>
</protein>
<dbReference type="PANTHER" id="PTHR11439">
    <property type="entry name" value="GAG-POL-RELATED RETROTRANSPOSON"/>
    <property type="match status" value="1"/>
</dbReference>
<dbReference type="CDD" id="cd09272">
    <property type="entry name" value="RNase_HI_RT_Ty1"/>
    <property type="match status" value="1"/>
</dbReference>
<dbReference type="InterPro" id="IPR054722">
    <property type="entry name" value="PolX-like_BBD"/>
</dbReference>
<dbReference type="EMBL" id="AM478259">
    <property type="protein sequence ID" value="CAN75182.1"/>
    <property type="molecule type" value="Genomic_DNA"/>
</dbReference>
<gene>
    <name evidence="6" type="ORF">VITISV_015996</name>
</gene>